<dbReference type="InterPro" id="IPR012341">
    <property type="entry name" value="6hp_glycosidase-like_sf"/>
</dbReference>
<comment type="subunit">
    <text evidence="10">Homodimer. Forms a heterodimer with renin and inhibits its activity.</text>
</comment>
<dbReference type="EC" id="5.1.3.8" evidence="3"/>
<keyword evidence="5" id="KW-0413">Isomerase</keyword>
<evidence type="ECO:0000256" key="1">
    <source>
        <dbReference type="ARBA" id="ARBA00004878"/>
    </source>
</evidence>
<evidence type="ECO:0000256" key="6">
    <source>
        <dbReference type="ARBA" id="ARBA00031608"/>
    </source>
</evidence>
<protein>
    <recommendedName>
        <fullName evidence="4">N-acylglucosamine 2-epimerase</fullName>
        <ecNumber evidence="3">5.1.3.8</ecNumber>
    </recommendedName>
    <alternativeName>
        <fullName evidence="8">GlcNAc 2-epimerase</fullName>
    </alternativeName>
    <alternativeName>
        <fullName evidence="6">N-acetyl-D-glucosamine 2-epimerase</fullName>
    </alternativeName>
    <alternativeName>
        <fullName evidence="7">Renin-binding protein</fullName>
    </alternativeName>
</protein>
<comment type="pathway">
    <text evidence="1">Amino-sugar metabolism; N-acetylneuraminate degradation.</text>
</comment>
<dbReference type="SUPFAM" id="SSF48208">
    <property type="entry name" value="Six-hairpin glycosidases"/>
    <property type="match status" value="1"/>
</dbReference>
<evidence type="ECO:0000256" key="9">
    <source>
        <dbReference type="ARBA" id="ARBA00034243"/>
    </source>
</evidence>
<reference evidence="11" key="1">
    <citation type="submission" date="2020-11" db="EMBL/GenBank/DDBJ databases">
        <authorList>
            <person name="Tran Van P."/>
        </authorList>
    </citation>
    <scope>NUCLEOTIDE SEQUENCE</scope>
</reference>
<dbReference type="Gene3D" id="1.50.10.10">
    <property type="match status" value="1"/>
</dbReference>
<dbReference type="GO" id="GO:0050121">
    <property type="term" value="F:N-acylglucosamine 2-epimerase activity"/>
    <property type="evidence" value="ECO:0007669"/>
    <property type="project" value="UniProtKB-EC"/>
</dbReference>
<sequence>MSQAEINFYLAKISADLDRTVDFWLKHSHDTELGGFFNCLTRTGDVFDTTKFVWLQGRQVWTYCQLARATDDVSKKEALLAAAIVAGDFLLAHAKQPDTDKCHFSLTRDGLAVKTQRTVFSETFFALAMIGLAQTTGQEKYKDEAKRMLDTIIHWVMEDGTGTGAVSLPGTPKLASLAHPMILLNLTTEAEKVFGLNSYETQAKWAINQLFKHVQRDGTCVLENITLDGKEFSGSAIGRHQNPGHAIEGAWFIMDWANGRTADKDLIRRAIDSFLLIPFEVGWDKEFGGIFSFLDADGLEPLPLEWSMKLWWAHAEAMIAFLMAFVETGNEIHWQKFKLVADYVYDHTKFTENGSGTSTGKENEPIPTKGCPSRVVSMSHDVY</sequence>
<dbReference type="InterPro" id="IPR008928">
    <property type="entry name" value="6-hairpin_glycosidase_sf"/>
</dbReference>
<dbReference type="OrthoDB" id="414129at2759"/>
<evidence type="ECO:0000313" key="12">
    <source>
        <dbReference type="Proteomes" id="UP000678499"/>
    </source>
</evidence>
<comment type="catalytic activity">
    <reaction evidence="9">
        <text>an N-acyl-D-glucosamine = an N-acyl-D-mannosamine</text>
        <dbReference type="Rhea" id="RHEA:19033"/>
        <dbReference type="ChEBI" id="CHEBI:16062"/>
        <dbReference type="ChEBI" id="CHEBI:17274"/>
        <dbReference type="EC" id="5.1.3.8"/>
    </reaction>
    <physiologicalReaction direction="left-to-right" evidence="9">
        <dbReference type="Rhea" id="RHEA:19034"/>
    </physiologicalReaction>
    <physiologicalReaction direction="right-to-left" evidence="9">
        <dbReference type="Rhea" id="RHEA:19035"/>
    </physiologicalReaction>
</comment>
<evidence type="ECO:0000256" key="8">
    <source>
        <dbReference type="ARBA" id="ARBA00033215"/>
    </source>
</evidence>
<dbReference type="InterPro" id="IPR010819">
    <property type="entry name" value="AGE/CE"/>
</dbReference>
<dbReference type="Proteomes" id="UP000678499">
    <property type="component" value="Unassembled WGS sequence"/>
</dbReference>
<evidence type="ECO:0000256" key="2">
    <source>
        <dbReference type="ARBA" id="ARBA00008558"/>
    </source>
</evidence>
<accession>A0A7R9BTJ3</accession>
<dbReference type="AlphaFoldDB" id="A0A7R9BTJ3"/>
<dbReference type="Pfam" id="PF07221">
    <property type="entry name" value="GlcNAc_2-epim"/>
    <property type="match status" value="1"/>
</dbReference>
<dbReference type="EMBL" id="CAJPEX010002557">
    <property type="protein sequence ID" value="CAG0921161.1"/>
    <property type="molecule type" value="Genomic_DNA"/>
</dbReference>
<evidence type="ECO:0000256" key="5">
    <source>
        <dbReference type="ARBA" id="ARBA00023235"/>
    </source>
</evidence>
<evidence type="ECO:0000256" key="4">
    <source>
        <dbReference type="ARBA" id="ARBA00014959"/>
    </source>
</evidence>
<evidence type="ECO:0000256" key="3">
    <source>
        <dbReference type="ARBA" id="ARBA00013176"/>
    </source>
</evidence>
<proteinExistence type="inferred from homology"/>
<dbReference type="GO" id="GO:0005975">
    <property type="term" value="P:carbohydrate metabolic process"/>
    <property type="evidence" value="ECO:0007669"/>
    <property type="project" value="InterPro"/>
</dbReference>
<gene>
    <name evidence="11" type="ORF">NMOB1V02_LOCUS8664</name>
</gene>
<evidence type="ECO:0000256" key="10">
    <source>
        <dbReference type="ARBA" id="ARBA00046544"/>
    </source>
</evidence>
<dbReference type="FunFam" id="1.50.10.10:FF:000021">
    <property type="entry name" value="N-acylglucosamine 2-epimerase"/>
    <property type="match status" value="1"/>
</dbReference>
<name>A0A7R9BTJ3_9CRUS</name>
<comment type="similarity">
    <text evidence="2">Belongs to the N-acylglucosamine 2-epimerase family.</text>
</comment>
<organism evidence="11">
    <name type="scientific">Notodromas monacha</name>
    <dbReference type="NCBI Taxonomy" id="399045"/>
    <lineage>
        <taxon>Eukaryota</taxon>
        <taxon>Metazoa</taxon>
        <taxon>Ecdysozoa</taxon>
        <taxon>Arthropoda</taxon>
        <taxon>Crustacea</taxon>
        <taxon>Oligostraca</taxon>
        <taxon>Ostracoda</taxon>
        <taxon>Podocopa</taxon>
        <taxon>Podocopida</taxon>
        <taxon>Cypridocopina</taxon>
        <taxon>Cypridoidea</taxon>
        <taxon>Cyprididae</taxon>
        <taxon>Notodromas</taxon>
    </lineage>
</organism>
<dbReference type="EMBL" id="OA884594">
    <property type="protein sequence ID" value="CAD7281009.1"/>
    <property type="molecule type" value="Genomic_DNA"/>
</dbReference>
<evidence type="ECO:0000313" key="11">
    <source>
        <dbReference type="EMBL" id="CAD7281009.1"/>
    </source>
</evidence>
<dbReference type="PANTHER" id="PTHR15108">
    <property type="entry name" value="N-ACYLGLUCOSAMINE-2-EPIMERASE"/>
    <property type="match status" value="1"/>
</dbReference>
<evidence type="ECO:0000256" key="7">
    <source>
        <dbReference type="ARBA" id="ARBA00031909"/>
    </source>
</evidence>
<keyword evidence="12" id="KW-1185">Reference proteome</keyword>